<evidence type="ECO:0000313" key="1">
    <source>
        <dbReference type="EMBL" id="KAJ4432775.1"/>
    </source>
</evidence>
<comment type="caution">
    <text evidence="1">The sequence shown here is derived from an EMBL/GenBank/DDBJ whole genome shotgun (WGS) entry which is preliminary data.</text>
</comment>
<protein>
    <submittedName>
        <fullName evidence="1">Uncharacterized protein</fullName>
    </submittedName>
</protein>
<dbReference type="EMBL" id="JAJSOF020000029">
    <property type="protein sequence ID" value="KAJ4432775.1"/>
    <property type="molecule type" value="Genomic_DNA"/>
</dbReference>
<keyword evidence="2" id="KW-1185">Reference proteome</keyword>
<dbReference type="Proteomes" id="UP001148838">
    <property type="component" value="Unassembled WGS sequence"/>
</dbReference>
<proteinExistence type="predicted"/>
<sequence>MIEKVAERLKQHRLFTLYTRVQIPENPIGNSGKRTKEESSEVLCVKCGIVQTLRQSENKRLEAFEMWMWRRMERVKWTNNENEAVLERVGEEKIILKLIRKMKRNSRQLVTQQTNDGRRRSIRSENNIERVQQSVKPIFIWMDMLISIIVATGRRKTLKRNISDLCTALVTVKPLQSRLRETRKPGEGDLDAIRESDVDRWAILPQPLIEPDPV</sequence>
<accession>A0ABQ8SFB2</accession>
<reference evidence="1 2" key="1">
    <citation type="journal article" date="2022" name="Allergy">
        <title>Genome assembly and annotation of Periplaneta americana reveal a comprehensive cockroach allergen profile.</title>
        <authorList>
            <person name="Wang L."/>
            <person name="Xiong Q."/>
            <person name="Saelim N."/>
            <person name="Wang L."/>
            <person name="Nong W."/>
            <person name="Wan A.T."/>
            <person name="Shi M."/>
            <person name="Liu X."/>
            <person name="Cao Q."/>
            <person name="Hui J.H.L."/>
            <person name="Sookrung N."/>
            <person name="Leung T.F."/>
            <person name="Tungtrongchitr A."/>
            <person name="Tsui S.K.W."/>
        </authorList>
    </citation>
    <scope>NUCLEOTIDE SEQUENCE [LARGE SCALE GENOMIC DNA]</scope>
    <source>
        <strain evidence="1">PWHHKU_190912</strain>
    </source>
</reference>
<evidence type="ECO:0000313" key="2">
    <source>
        <dbReference type="Proteomes" id="UP001148838"/>
    </source>
</evidence>
<gene>
    <name evidence="1" type="ORF">ANN_21414</name>
</gene>
<organism evidence="1 2">
    <name type="scientific">Periplaneta americana</name>
    <name type="common">American cockroach</name>
    <name type="synonym">Blatta americana</name>
    <dbReference type="NCBI Taxonomy" id="6978"/>
    <lineage>
        <taxon>Eukaryota</taxon>
        <taxon>Metazoa</taxon>
        <taxon>Ecdysozoa</taxon>
        <taxon>Arthropoda</taxon>
        <taxon>Hexapoda</taxon>
        <taxon>Insecta</taxon>
        <taxon>Pterygota</taxon>
        <taxon>Neoptera</taxon>
        <taxon>Polyneoptera</taxon>
        <taxon>Dictyoptera</taxon>
        <taxon>Blattodea</taxon>
        <taxon>Blattoidea</taxon>
        <taxon>Blattidae</taxon>
        <taxon>Blattinae</taxon>
        <taxon>Periplaneta</taxon>
    </lineage>
</organism>
<name>A0ABQ8SFB2_PERAM</name>